<accession>A0A1G8FU03</accession>
<dbReference type="Proteomes" id="UP000217076">
    <property type="component" value="Unassembled WGS sequence"/>
</dbReference>
<proteinExistence type="predicted"/>
<dbReference type="PANTHER" id="PTHR38075:SF1">
    <property type="entry name" value="DUF4139 DOMAIN-CONTAINING PROTEIN"/>
    <property type="match status" value="1"/>
</dbReference>
<dbReference type="EMBL" id="FNCV01000016">
    <property type="protein sequence ID" value="SDH85601.1"/>
    <property type="molecule type" value="Genomic_DNA"/>
</dbReference>
<gene>
    <name evidence="3" type="ORF">SAMN05421742_11620</name>
</gene>
<feature type="domain" description="DUF4139" evidence="2">
    <location>
        <begin position="190"/>
        <end position="476"/>
    </location>
</feature>
<protein>
    <recommendedName>
        <fullName evidence="2">DUF4139 domain-containing protein</fullName>
    </recommendedName>
</protein>
<dbReference type="Pfam" id="PF13598">
    <property type="entry name" value="DUF4139"/>
    <property type="match status" value="1"/>
</dbReference>
<keyword evidence="4" id="KW-1185">Reference proteome</keyword>
<dbReference type="InterPro" id="IPR037291">
    <property type="entry name" value="DUF4139"/>
</dbReference>
<evidence type="ECO:0000259" key="2">
    <source>
        <dbReference type="Pfam" id="PF13598"/>
    </source>
</evidence>
<dbReference type="AlphaFoldDB" id="A0A1G8FU03"/>
<reference evidence="4" key="1">
    <citation type="submission" date="2016-10" db="EMBL/GenBank/DDBJ databases">
        <authorList>
            <person name="Varghese N."/>
            <person name="Submissions S."/>
        </authorList>
    </citation>
    <scope>NUCLEOTIDE SEQUENCE [LARGE SCALE GENOMIC DNA]</scope>
    <source>
        <strain evidence="4">930I</strain>
    </source>
</reference>
<sequence length="477" mass="51410">MTPRRLLPAAAALALLAGPLLPAPAIAAPPEVAVEAAARTALGLTIYNQDLALVKDRRRVELAHPRQALAFAEVSPRALPETVMLATADAGPGLAFGARVFDFDLLTRERLLEAAVGHEVGIEMPGEETPRRARLLSFNNGQPVLEMDGRIHAGAPGRIIFDGLPPGVRTRPTLLAEVARPDGSGADRELELAYLTSGLNWRADYVAELNSAEDRLDLSAWATLANTTGTDFLGASVKLVAGDLNRARAQPVPEMMMARAAGPAESAMEPPQALMGMHVYSVAGPVDLPDRQTRQLALMAAPDIEVRRELIARLPNGVYRGHVGGRADEFPARRDLVFENTEAAGLGQPLPAGTVRVYRRDADGDLVFVGEDGLDHTGQGRSVRLTLGEDFDVAAKPKQVSYRKLSDRVFESQHEVALTNGKGTPVEVRVIAPIPGEWEMLEENHHHQRTDAATAEWTLTVPAEQAVTLTYAVRARF</sequence>
<dbReference type="PANTHER" id="PTHR38075">
    <property type="entry name" value="DUF4139 DOMAIN-CONTAINING PROTEIN"/>
    <property type="match status" value="1"/>
</dbReference>
<organism evidence="3 4">
    <name type="scientific">Roseospirillum parvum</name>
    <dbReference type="NCBI Taxonomy" id="83401"/>
    <lineage>
        <taxon>Bacteria</taxon>
        <taxon>Pseudomonadati</taxon>
        <taxon>Pseudomonadota</taxon>
        <taxon>Alphaproteobacteria</taxon>
        <taxon>Rhodospirillales</taxon>
        <taxon>Rhodospirillaceae</taxon>
        <taxon>Roseospirillum</taxon>
    </lineage>
</organism>
<feature type="chain" id="PRO_5011741483" description="DUF4139 domain-containing protein" evidence="1">
    <location>
        <begin position="28"/>
        <end position="477"/>
    </location>
</feature>
<dbReference type="RefSeq" id="WP_092621808.1">
    <property type="nucleotide sequence ID" value="NZ_FNCV01000016.1"/>
</dbReference>
<dbReference type="STRING" id="83401.SAMN05421742_11620"/>
<dbReference type="OrthoDB" id="9808067at2"/>
<evidence type="ECO:0000313" key="4">
    <source>
        <dbReference type="Proteomes" id="UP000217076"/>
    </source>
</evidence>
<evidence type="ECO:0000256" key="1">
    <source>
        <dbReference type="SAM" id="SignalP"/>
    </source>
</evidence>
<feature type="signal peptide" evidence="1">
    <location>
        <begin position="1"/>
        <end position="27"/>
    </location>
</feature>
<keyword evidence="1" id="KW-0732">Signal</keyword>
<name>A0A1G8FU03_9PROT</name>
<evidence type="ECO:0000313" key="3">
    <source>
        <dbReference type="EMBL" id="SDH85601.1"/>
    </source>
</evidence>